<evidence type="ECO:0000313" key="1">
    <source>
        <dbReference type="EMBL" id="KKN52779.1"/>
    </source>
</evidence>
<dbReference type="AlphaFoldDB" id="A0A0F9RD51"/>
<dbReference type="Pfam" id="PF07505">
    <property type="entry name" value="DUF5131"/>
    <property type="match status" value="1"/>
</dbReference>
<reference evidence="1" key="1">
    <citation type="journal article" date="2015" name="Nature">
        <title>Complex archaea that bridge the gap between prokaryotes and eukaryotes.</title>
        <authorList>
            <person name="Spang A."/>
            <person name="Saw J.H."/>
            <person name="Jorgensen S.L."/>
            <person name="Zaremba-Niedzwiedzka K."/>
            <person name="Martijn J."/>
            <person name="Lind A.E."/>
            <person name="van Eijk R."/>
            <person name="Schleper C."/>
            <person name="Guy L."/>
            <person name="Ettema T.J."/>
        </authorList>
    </citation>
    <scope>NUCLEOTIDE SEQUENCE</scope>
</reference>
<evidence type="ECO:0008006" key="2">
    <source>
        <dbReference type="Google" id="ProtNLM"/>
    </source>
</evidence>
<comment type="caution">
    <text evidence="1">The sequence shown here is derived from an EMBL/GenBank/DDBJ whole genome shotgun (WGS) entry which is preliminary data.</text>
</comment>
<proteinExistence type="predicted"/>
<organism evidence="1">
    <name type="scientific">marine sediment metagenome</name>
    <dbReference type="NCBI Taxonomy" id="412755"/>
    <lineage>
        <taxon>unclassified sequences</taxon>
        <taxon>metagenomes</taxon>
        <taxon>ecological metagenomes</taxon>
    </lineage>
</organism>
<sequence>MGTNSSVPWTTHSWGLHYGCKKVSTGCDNCYAERDMTRYGKDFYKVTRAKDATFYKPALWHEPAKVFVCPWSDFFILNADEWRPEAWRIIKEHKHLTFQILTKRPERIEKCLPIDWGKGYPNVWLGVTVESIDCLNRINKLAGIPAISKFISAEPLLDDLGGYLRDNPIRLMRTGIEWIIAGCESGQNVRETKIEWVRNLRDFCIKHNIKFFLKQLRKEDGGLVEMPKLDGVIYDQIPER</sequence>
<protein>
    <recommendedName>
        <fullName evidence="2">Phage protein Gp37/Gp68</fullName>
    </recommendedName>
</protein>
<dbReference type="EMBL" id="LAZR01001004">
    <property type="protein sequence ID" value="KKN52779.1"/>
    <property type="molecule type" value="Genomic_DNA"/>
</dbReference>
<name>A0A0F9RD51_9ZZZZ</name>
<accession>A0A0F9RD51</accession>
<gene>
    <name evidence="1" type="ORF">LCGC14_0608970</name>
</gene>
<dbReference type="InterPro" id="IPR011101">
    <property type="entry name" value="DUF5131"/>
</dbReference>